<gene>
    <name evidence="2" type="ORF">TG4357_00413</name>
</gene>
<accession>A0A0P1F592</accession>
<dbReference type="InterPro" id="IPR011928">
    <property type="entry name" value="Phage_phiJL001_Gp84"/>
</dbReference>
<evidence type="ECO:0000313" key="3">
    <source>
        <dbReference type="Proteomes" id="UP000051587"/>
    </source>
</evidence>
<dbReference type="Pfam" id="PF09356">
    <property type="entry name" value="Phage_BR0599"/>
    <property type="match status" value="1"/>
</dbReference>
<dbReference type="STRING" id="53501.SAMN04488043_103313"/>
<dbReference type="AlphaFoldDB" id="A0A0P1F592"/>
<dbReference type="Proteomes" id="UP000051587">
    <property type="component" value="Unassembled WGS sequence"/>
</dbReference>
<dbReference type="Pfam" id="PF09931">
    <property type="entry name" value="Phage_phiJL001_Gp84_N"/>
    <property type="match status" value="1"/>
</dbReference>
<evidence type="ECO:0000259" key="1">
    <source>
        <dbReference type="Pfam" id="PF09356"/>
    </source>
</evidence>
<organism evidence="2 3">
    <name type="scientific">Thalassovita gelatinovora</name>
    <name type="common">Thalassobius gelatinovorus</name>
    <dbReference type="NCBI Taxonomy" id="53501"/>
    <lineage>
        <taxon>Bacteria</taxon>
        <taxon>Pseudomonadati</taxon>
        <taxon>Pseudomonadota</taxon>
        <taxon>Alphaproteobacteria</taxon>
        <taxon>Rhodobacterales</taxon>
        <taxon>Roseobacteraceae</taxon>
        <taxon>Thalassovita</taxon>
    </lineage>
</organism>
<name>A0A0P1F592_THAGE</name>
<reference evidence="2" key="1">
    <citation type="submission" date="2015-09" db="EMBL/GenBank/DDBJ databases">
        <authorList>
            <consortium name="Swine Surveillance"/>
        </authorList>
    </citation>
    <scope>NUCLEOTIDE SEQUENCE [LARGE SCALE GENOMIC DNA]</scope>
    <source>
        <strain evidence="2">CECT 4357</strain>
    </source>
</reference>
<sequence>MRLNAEFQAHLASGATTLCRCWLLLRADGVSFGFTDHDCDLGFDGIIFKADSGLSAAALQQATGLSVDNTEAVGALSDAGVREADIEAGRFDDATVRCWLVNWADTGQRALQFNGYLGELTRSGGSFRAELRGLTDRLNQPLGRVYQKPCAAVLGDTACGVDLTTAGYGVEIAAEQVEDSRMFRFAAIAGFETGWFRRGRLDVTHGAATGLSGVIKNDFAADGRRVIELWAPLRADVSAGDGLQLIAGCDKRLETCRLKFDNIANFQGFPDIPGDDWTVSYPASASVTSGGSRR</sequence>
<dbReference type="EMBL" id="CYSA01000005">
    <property type="protein sequence ID" value="CUH62988.1"/>
    <property type="molecule type" value="Genomic_DNA"/>
</dbReference>
<protein>
    <recommendedName>
        <fullName evidence="1">Bacteriophage phiJL001 Gp84 C-terminal domain-containing protein</fullName>
    </recommendedName>
</protein>
<dbReference type="InterPro" id="IPR018964">
    <property type="entry name" value="Phage_phiJL001_Gp84_C"/>
</dbReference>
<dbReference type="NCBIfam" id="TIGR02218">
    <property type="entry name" value="phg_TIGR02218"/>
    <property type="match status" value="1"/>
</dbReference>
<keyword evidence="3" id="KW-1185">Reference proteome</keyword>
<dbReference type="RefSeq" id="WP_058261218.1">
    <property type="nucleotide sequence ID" value="NZ_CP051181.1"/>
</dbReference>
<proteinExistence type="predicted"/>
<evidence type="ECO:0000313" key="2">
    <source>
        <dbReference type="EMBL" id="CUH62988.1"/>
    </source>
</evidence>
<feature type="domain" description="Bacteriophage phiJL001 Gp84 C-terminal" evidence="1">
    <location>
        <begin position="194"/>
        <end position="276"/>
    </location>
</feature>